<comment type="caution">
    <text evidence="5">The sequence shown here is derived from an EMBL/GenBank/DDBJ whole genome shotgun (WGS) entry which is preliminary data.</text>
</comment>
<dbReference type="Pfam" id="PF12796">
    <property type="entry name" value="Ank_2"/>
    <property type="match status" value="1"/>
</dbReference>
<evidence type="ECO:0000256" key="2">
    <source>
        <dbReference type="ARBA" id="ARBA00023043"/>
    </source>
</evidence>
<dbReference type="AlphaFoldDB" id="A0A9W9SMP3"/>
<dbReference type="InterPro" id="IPR036770">
    <property type="entry name" value="Ankyrin_rpt-contain_sf"/>
</dbReference>
<dbReference type="PROSITE" id="PS50297">
    <property type="entry name" value="ANK_REP_REGION"/>
    <property type="match status" value="3"/>
</dbReference>
<evidence type="ECO:0000256" key="3">
    <source>
        <dbReference type="PROSITE-ProRule" id="PRU00023"/>
    </source>
</evidence>
<dbReference type="RefSeq" id="XP_056558893.1">
    <property type="nucleotide sequence ID" value="XM_056696681.1"/>
</dbReference>
<feature type="repeat" description="ANK" evidence="3">
    <location>
        <begin position="173"/>
        <end position="205"/>
    </location>
</feature>
<evidence type="ECO:0000313" key="6">
    <source>
        <dbReference type="Proteomes" id="UP001147782"/>
    </source>
</evidence>
<dbReference type="Pfam" id="PF00023">
    <property type="entry name" value="Ank"/>
    <property type="match status" value="2"/>
</dbReference>
<dbReference type="PROSITE" id="PS50088">
    <property type="entry name" value="ANK_REPEAT"/>
    <property type="match status" value="4"/>
</dbReference>
<dbReference type="Pfam" id="PF12937">
    <property type="entry name" value="F-box-like"/>
    <property type="match status" value="1"/>
</dbReference>
<proteinExistence type="predicted"/>
<dbReference type="SUPFAM" id="SSF48403">
    <property type="entry name" value="Ankyrin repeat"/>
    <property type="match status" value="1"/>
</dbReference>
<dbReference type="InterPro" id="IPR002110">
    <property type="entry name" value="Ankyrin_rpt"/>
</dbReference>
<accession>A0A9W9SMP3</accession>
<organism evidence="5 6">
    <name type="scientific">Penicillium cataractarum</name>
    <dbReference type="NCBI Taxonomy" id="2100454"/>
    <lineage>
        <taxon>Eukaryota</taxon>
        <taxon>Fungi</taxon>
        <taxon>Dikarya</taxon>
        <taxon>Ascomycota</taxon>
        <taxon>Pezizomycotina</taxon>
        <taxon>Eurotiomycetes</taxon>
        <taxon>Eurotiomycetidae</taxon>
        <taxon>Eurotiales</taxon>
        <taxon>Aspergillaceae</taxon>
        <taxon>Penicillium</taxon>
    </lineage>
</organism>
<dbReference type="EMBL" id="JAPZBS010000002">
    <property type="protein sequence ID" value="KAJ5381322.1"/>
    <property type="molecule type" value="Genomic_DNA"/>
</dbReference>
<dbReference type="Proteomes" id="UP001147782">
    <property type="component" value="Unassembled WGS sequence"/>
</dbReference>
<protein>
    <recommendedName>
        <fullName evidence="4">F-box domain-containing protein</fullName>
    </recommendedName>
</protein>
<dbReference type="SMART" id="SM00248">
    <property type="entry name" value="ANK"/>
    <property type="match status" value="6"/>
</dbReference>
<dbReference type="PANTHER" id="PTHR24198">
    <property type="entry name" value="ANKYRIN REPEAT AND PROTEIN KINASE DOMAIN-CONTAINING PROTEIN"/>
    <property type="match status" value="1"/>
</dbReference>
<dbReference type="PANTHER" id="PTHR24198:SF165">
    <property type="entry name" value="ANKYRIN REPEAT-CONTAINING PROTEIN-RELATED"/>
    <property type="match status" value="1"/>
</dbReference>
<evidence type="ECO:0000256" key="1">
    <source>
        <dbReference type="ARBA" id="ARBA00022737"/>
    </source>
</evidence>
<dbReference type="InterPro" id="IPR001810">
    <property type="entry name" value="F-box_dom"/>
</dbReference>
<feature type="repeat" description="ANK" evidence="3">
    <location>
        <begin position="139"/>
        <end position="171"/>
    </location>
</feature>
<dbReference type="PROSITE" id="PS50181">
    <property type="entry name" value="FBOX"/>
    <property type="match status" value="1"/>
</dbReference>
<dbReference type="OrthoDB" id="539213at2759"/>
<keyword evidence="6" id="KW-1185">Reference proteome</keyword>
<keyword evidence="2 3" id="KW-0040">ANK repeat</keyword>
<dbReference type="Gene3D" id="1.25.40.20">
    <property type="entry name" value="Ankyrin repeat-containing domain"/>
    <property type="match status" value="2"/>
</dbReference>
<name>A0A9W9SMP3_9EURO</name>
<dbReference type="InterPro" id="IPR036047">
    <property type="entry name" value="F-box-like_dom_sf"/>
</dbReference>
<sequence>MILLTVTKGKYENMPTNLGDLPPELVLQIAQKLNTQSLLRLARSCWALYWLLMPEIGQRAHTAAFAPLDLYEENFIYDHGQRHGVDEPVFSLHASYGIPAGEFGASDWDALGKAVAGGELDNARGLLKHNLDPNSYVVSGERMLTLAVQSRNVDMVRMLLEFGADTSRLDLITNLSPLLHAARGQKEEIVRLLIEASTDLNANGVMQSIAAYCTPETMQMALAYGGNPAAISPGGLTVLHSIARHNDVHLFNLVQSELPAAILNAQNDVGHTALHIVLSDEYSPLAMPLARHPEVDMDIQDIWGFTVLHLAIRNRRFDVAHTLIQRGASFNLLSLHGENCLHLAVESGSVPITRMLLERGANGISNISEFRSIFSWATHHGDPEMVALFKQLVLE</sequence>
<evidence type="ECO:0000259" key="4">
    <source>
        <dbReference type="PROSITE" id="PS50181"/>
    </source>
</evidence>
<feature type="repeat" description="ANK" evidence="3">
    <location>
        <begin position="336"/>
        <end position="362"/>
    </location>
</feature>
<feature type="domain" description="F-box" evidence="4">
    <location>
        <begin position="15"/>
        <end position="45"/>
    </location>
</feature>
<dbReference type="SUPFAM" id="SSF81383">
    <property type="entry name" value="F-box domain"/>
    <property type="match status" value="1"/>
</dbReference>
<reference evidence="5" key="2">
    <citation type="journal article" date="2023" name="IMA Fungus">
        <title>Comparative genomic study of the Penicillium genus elucidates a diverse pangenome and 15 lateral gene transfer events.</title>
        <authorList>
            <person name="Petersen C."/>
            <person name="Sorensen T."/>
            <person name="Nielsen M.R."/>
            <person name="Sondergaard T.E."/>
            <person name="Sorensen J.L."/>
            <person name="Fitzpatrick D.A."/>
            <person name="Frisvad J.C."/>
            <person name="Nielsen K.L."/>
        </authorList>
    </citation>
    <scope>NUCLEOTIDE SEQUENCE</scope>
    <source>
        <strain evidence="5">IBT 29864</strain>
    </source>
</reference>
<feature type="repeat" description="ANK" evidence="3">
    <location>
        <begin position="303"/>
        <end position="335"/>
    </location>
</feature>
<keyword evidence="1" id="KW-0677">Repeat</keyword>
<reference evidence="5" key="1">
    <citation type="submission" date="2022-11" db="EMBL/GenBank/DDBJ databases">
        <authorList>
            <person name="Petersen C."/>
        </authorList>
    </citation>
    <scope>NUCLEOTIDE SEQUENCE</scope>
    <source>
        <strain evidence="5">IBT 29864</strain>
    </source>
</reference>
<evidence type="ECO:0000313" key="5">
    <source>
        <dbReference type="EMBL" id="KAJ5381322.1"/>
    </source>
</evidence>
<gene>
    <name evidence="5" type="ORF">N7496_003750</name>
</gene>
<dbReference type="GeneID" id="81435858"/>